<gene>
    <name evidence="2" type="ORF">WHI96_01650</name>
</gene>
<keyword evidence="2" id="KW-0808">Transferase</keyword>
<dbReference type="PANTHER" id="PTHR43685:SF2">
    <property type="entry name" value="GLYCOSYLTRANSFERASE 2-LIKE DOMAIN-CONTAINING PROTEIN"/>
    <property type="match status" value="1"/>
</dbReference>
<comment type="caution">
    <text evidence="2">The sequence shown here is derived from an EMBL/GenBank/DDBJ whole genome shotgun (WGS) entry which is preliminary data.</text>
</comment>
<dbReference type="SUPFAM" id="SSF53448">
    <property type="entry name" value="Nucleotide-diphospho-sugar transferases"/>
    <property type="match status" value="1"/>
</dbReference>
<evidence type="ECO:0000259" key="1">
    <source>
        <dbReference type="Pfam" id="PF00535"/>
    </source>
</evidence>
<dbReference type="EC" id="2.4.-.-" evidence="2"/>
<dbReference type="GO" id="GO:0016757">
    <property type="term" value="F:glycosyltransferase activity"/>
    <property type="evidence" value="ECO:0007669"/>
    <property type="project" value="UniProtKB-KW"/>
</dbReference>
<proteinExistence type="predicted"/>
<accession>A0ABV1JP78</accession>
<evidence type="ECO:0000313" key="3">
    <source>
        <dbReference type="Proteomes" id="UP001464923"/>
    </source>
</evidence>
<dbReference type="InterPro" id="IPR001173">
    <property type="entry name" value="Glyco_trans_2-like"/>
</dbReference>
<protein>
    <submittedName>
        <fullName evidence="2">Glycosyltransferase family 2 protein</fullName>
        <ecNumber evidence="2">2.4.-.-</ecNumber>
    </submittedName>
</protein>
<dbReference type="Proteomes" id="UP001464923">
    <property type="component" value="Unassembled WGS sequence"/>
</dbReference>
<dbReference type="Pfam" id="PF00535">
    <property type="entry name" value="Glycos_transf_2"/>
    <property type="match status" value="1"/>
</dbReference>
<dbReference type="EMBL" id="JBEDNP010000001">
    <property type="protein sequence ID" value="MEQ3537511.1"/>
    <property type="molecule type" value="Genomic_DNA"/>
</dbReference>
<reference evidence="2 3" key="1">
    <citation type="submission" date="2024-03" db="EMBL/GenBank/DDBJ databases">
        <title>Draft genome sequence of Pseudonocardia tropica JCM 19149.</title>
        <authorList>
            <person name="Butdee W."/>
            <person name="Duangmal K."/>
        </authorList>
    </citation>
    <scope>NUCLEOTIDE SEQUENCE [LARGE SCALE GENOMIC DNA]</scope>
    <source>
        <strain evidence="2 3">JCM 19149</strain>
    </source>
</reference>
<evidence type="ECO:0000313" key="2">
    <source>
        <dbReference type="EMBL" id="MEQ3537511.1"/>
    </source>
</evidence>
<sequence length="293" mass="32774">MTLNILLPFYGDARLLRLAVESVRAQHDPAWELLVIDDAYPDPSACSWISDIGDPRIRVLRNETNQGANANYQRCLSHVTHDWFTVMGADDVMTPDYLDVVKEAIAAAPDAGIVQPGVTVIDEHGHDVVPLADRIKAHYRPRPRGRTELRGEELATSLLRANWTYFPSLCWRKAALPGHGFRKGLNVVQDLAMILDVVGAGWSMVLDDRPCFQYRRHTGSDSAVKALDGTRFAEERAFFASTTREMDERGWHRASRAARRHLTSRLNAASLMPVALRTGRSSDLRALSRHLVG</sequence>
<feature type="domain" description="Glycosyltransferase 2-like" evidence="1">
    <location>
        <begin position="5"/>
        <end position="130"/>
    </location>
</feature>
<dbReference type="CDD" id="cd00761">
    <property type="entry name" value="Glyco_tranf_GTA_type"/>
    <property type="match status" value="1"/>
</dbReference>
<dbReference type="RefSeq" id="WP_345648187.1">
    <property type="nucleotide sequence ID" value="NZ_BAABLY010000055.1"/>
</dbReference>
<keyword evidence="2" id="KW-0328">Glycosyltransferase</keyword>
<dbReference type="InterPro" id="IPR050834">
    <property type="entry name" value="Glycosyltransf_2"/>
</dbReference>
<organism evidence="2 3">
    <name type="scientific">Pseudonocardia tropica</name>
    <dbReference type="NCBI Taxonomy" id="681289"/>
    <lineage>
        <taxon>Bacteria</taxon>
        <taxon>Bacillati</taxon>
        <taxon>Actinomycetota</taxon>
        <taxon>Actinomycetes</taxon>
        <taxon>Pseudonocardiales</taxon>
        <taxon>Pseudonocardiaceae</taxon>
        <taxon>Pseudonocardia</taxon>
    </lineage>
</organism>
<name>A0ABV1JP78_9PSEU</name>
<dbReference type="InterPro" id="IPR029044">
    <property type="entry name" value="Nucleotide-diphossugar_trans"/>
</dbReference>
<dbReference type="PANTHER" id="PTHR43685">
    <property type="entry name" value="GLYCOSYLTRANSFERASE"/>
    <property type="match status" value="1"/>
</dbReference>
<dbReference type="Gene3D" id="3.90.550.10">
    <property type="entry name" value="Spore Coat Polysaccharide Biosynthesis Protein SpsA, Chain A"/>
    <property type="match status" value="1"/>
</dbReference>
<keyword evidence="3" id="KW-1185">Reference proteome</keyword>